<evidence type="ECO:0000256" key="7">
    <source>
        <dbReference type="ARBA" id="ARBA00023004"/>
    </source>
</evidence>
<dbReference type="SUPFAM" id="SSF55021">
    <property type="entry name" value="ACT-like"/>
    <property type="match status" value="1"/>
</dbReference>
<evidence type="ECO:0000256" key="8">
    <source>
        <dbReference type="ARBA" id="ARBA00023014"/>
    </source>
</evidence>
<proteinExistence type="inferred from homology"/>
<evidence type="ECO:0000256" key="6">
    <source>
        <dbReference type="ARBA" id="ARBA00022723"/>
    </source>
</evidence>
<dbReference type="PROSITE" id="PS51671">
    <property type="entry name" value="ACT"/>
    <property type="match status" value="1"/>
</dbReference>
<evidence type="ECO:0000313" key="14">
    <source>
        <dbReference type="EMBL" id="SDW01716.1"/>
    </source>
</evidence>
<comment type="similarity">
    <text evidence="3 11 12">Belongs to the iron-sulfur dependent L-serine dehydratase family.</text>
</comment>
<comment type="pathway">
    <text evidence="2 11">Carbohydrate biosynthesis; gluconeogenesis.</text>
</comment>
<keyword evidence="7 11" id="KW-0408">Iron</keyword>
<dbReference type="Pfam" id="PF03315">
    <property type="entry name" value="SDH_beta"/>
    <property type="match status" value="1"/>
</dbReference>
<dbReference type="Proteomes" id="UP000198534">
    <property type="component" value="Unassembled WGS sequence"/>
</dbReference>
<dbReference type="AlphaFoldDB" id="A0A1H2Q3E4"/>
<dbReference type="EMBL" id="FNNQ01000001">
    <property type="protein sequence ID" value="SDW01716.1"/>
    <property type="molecule type" value="Genomic_DNA"/>
</dbReference>
<dbReference type="PIRSF" id="PIRSF036692">
    <property type="entry name" value="SDH_B"/>
    <property type="match status" value="1"/>
</dbReference>
<name>A0A1H2Q3E4_9BACL</name>
<dbReference type="GO" id="GO:0003941">
    <property type="term" value="F:L-serine ammonia-lyase activity"/>
    <property type="evidence" value="ECO:0007669"/>
    <property type="project" value="UniProtKB-UniRule"/>
</dbReference>
<dbReference type="GO" id="GO:0051539">
    <property type="term" value="F:4 iron, 4 sulfur cluster binding"/>
    <property type="evidence" value="ECO:0007669"/>
    <property type="project" value="UniProtKB-UniRule"/>
</dbReference>
<dbReference type="InterPro" id="IPR002912">
    <property type="entry name" value="ACT_dom"/>
</dbReference>
<sequence length="220" mass="23879">MKYRSVFDIIGPVMIGPSSSHTAGAARIGSAARSLFGRKPQRVTITLYGSFAKTYKGHGTDIAIAGGLLGFDTSDERIVQSLEIAREEGVEITFIESEEKSDHPNTARLLLEDEEGRAEVVGISIGGGKMEIVELNGFELRLSGSAPALLIMHHDRYGAIAKVATVLAENKINVGYMQVSRKERGSHQALMIIETDQSVGEKVQREIEHLEDITSLTVLS</sequence>
<evidence type="ECO:0000256" key="10">
    <source>
        <dbReference type="ARBA" id="ARBA00049406"/>
    </source>
</evidence>
<gene>
    <name evidence="14" type="ORF">SAMN05444487_10191</name>
</gene>
<keyword evidence="4 11" id="KW-0312">Gluconeogenesis</keyword>
<evidence type="ECO:0000256" key="4">
    <source>
        <dbReference type="ARBA" id="ARBA00022432"/>
    </source>
</evidence>
<evidence type="ECO:0000256" key="12">
    <source>
        <dbReference type="RuleBase" id="RU366059"/>
    </source>
</evidence>
<organism evidence="14 15">
    <name type="scientific">Marininema mesophilum</name>
    <dbReference type="NCBI Taxonomy" id="1048340"/>
    <lineage>
        <taxon>Bacteria</taxon>
        <taxon>Bacillati</taxon>
        <taxon>Bacillota</taxon>
        <taxon>Bacilli</taxon>
        <taxon>Bacillales</taxon>
        <taxon>Thermoactinomycetaceae</taxon>
        <taxon>Marininema</taxon>
    </lineage>
</organism>
<dbReference type="FunFam" id="3.30.70.260:FF:000008">
    <property type="entry name" value="D-3-phosphoglycerate dehydrogenase, chloroplastic"/>
    <property type="match status" value="1"/>
</dbReference>
<evidence type="ECO:0000256" key="3">
    <source>
        <dbReference type="ARBA" id="ARBA00008636"/>
    </source>
</evidence>
<dbReference type="InterPro" id="IPR045865">
    <property type="entry name" value="ACT-like_dom_sf"/>
</dbReference>
<evidence type="ECO:0000313" key="15">
    <source>
        <dbReference type="Proteomes" id="UP000198534"/>
    </source>
</evidence>
<comment type="catalytic activity">
    <reaction evidence="10 11 12">
        <text>L-serine = pyruvate + NH4(+)</text>
        <dbReference type="Rhea" id="RHEA:19169"/>
        <dbReference type="ChEBI" id="CHEBI:15361"/>
        <dbReference type="ChEBI" id="CHEBI:28938"/>
        <dbReference type="ChEBI" id="CHEBI:33384"/>
        <dbReference type="EC" id="4.3.1.17"/>
    </reaction>
</comment>
<dbReference type="Pfam" id="PF01842">
    <property type="entry name" value="ACT"/>
    <property type="match status" value="1"/>
</dbReference>
<dbReference type="InterPro" id="IPR051318">
    <property type="entry name" value="Fe-S_L-Ser"/>
</dbReference>
<dbReference type="GO" id="GO:0046872">
    <property type="term" value="F:metal ion binding"/>
    <property type="evidence" value="ECO:0007669"/>
    <property type="project" value="UniProtKB-UniRule"/>
</dbReference>
<dbReference type="GO" id="GO:0006094">
    <property type="term" value="P:gluconeogenesis"/>
    <property type="evidence" value="ECO:0007669"/>
    <property type="project" value="UniProtKB-UniRule"/>
</dbReference>
<evidence type="ECO:0000256" key="1">
    <source>
        <dbReference type="ARBA" id="ARBA00001966"/>
    </source>
</evidence>
<protein>
    <recommendedName>
        <fullName evidence="11">L-serine deaminase</fullName>
    </recommendedName>
</protein>
<feature type="domain" description="ACT" evidence="13">
    <location>
        <begin position="148"/>
        <end position="220"/>
    </location>
</feature>
<evidence type="ECO:0000259" key="13">
    <source>
        <dbReference type="PROSITE" id="PS51671"/>
    </source>
</evidence>
<dbReference type="OrthoDB" id="9813137at2"/>
<evidence type="ECO:0000256" key="5">
    <source>
        <dbReference type="ARBA" id="ARBA00022485"/>
    </source>
</evidence>
<comment type="cofactor">
    <cofactor evidence="1 12">
        <name>[4Fe-4S] cluster</name>
        <dbReference type="ChEBI" id="CHEBI:49883"/>
    </cofactor>
</comment>
<keyword evidence="15" id="KW-1185">Reference proteome</keyword>
<dbReference type="InterPro" id="IPR005131">
    <property type="entry name" value="Ser_deHydtase_bsu"/>
</dbReference>
<reference evidence="14 15" key="1">
    <citation type="submission" date="2016-10" db="EMBL/GenBank/DDBJ databases">
        <authorList>
            <person name="de Groot N.N."/>
        </authorList>
    </citation>
    <scope>NUCLEOTIDE SEQUENCE [LARGE SCALE GENOMIC DNA]</scope>
    <source>
        <strain evidence="14 15">DSM 45610</strain>
    </source>
</reference>
<keyword evidence="6 11" id="KW-0479">Metal-binding</keyword>
<keyword evidence="5 11" id="KW-0004">4Fe-4S</keyword>
<evidence type="ECO:0000256" key="11">
    <source>
        <dbReference type="PIRNR" id="PIRNR036692"/>
    </source>
</evidence>
<dbReference type="InterPro" id="IPR029009">
    <property type="entry name" value="ASB_dom_sf"/>
</dbReference>
<dbReference type="Gene3D" id="3.30.1330.90">
    <property type="entry name" value="D-3-phosphoglycerate dehydrogenase, domain 3"/>
    <property type="match status" value="1"/>
</dbReference>
<dbReference type="PANTHER" id="PTHR30182">
    <property type="entry name" value="L-SERINE DEHYDRATASE"/>
    <property type="match status" value="1"/>
</dbReference>
<dbReference type="RefSeq" id="WP_091734590.1">
    <property type="nucleotide sequence ID" value="NZ_FNNQ01000001.1"/>
</dbReference>
<dbReference type="CDD" id="cd04903">
    <property type="entry name" value="ACT_LSD"/>
    <property type="match status" value="1"/>
</dbReference>
<dbReference type="Gene3D" id="3.30.70.260">
    <property type="match status" value="1"/>
</dbReference>
<keyword evidence="9 11" id="KW-0456">Lyase</keyword>
<dbReference type="FunFam" id="3.30.1330.90:FF:000004">
    <property type="entry name" value="L-serine dehydratase, iron-sulfur-dependent subunit beta"/>
    <property type="match status" value="1"/>
</dbReference>
<dbReference type="STRING" id="1048340.SAMN05444487_10191"/>
<dbReference type="NCBIfam" id="TIGR00719">
    <property type="entry name" value="sda_beta"/>
    <property type="match status" value="1"/>
</dbReference>
<accession>A0A1H2Q3E4</accession>
<dbReference type="InterPro" id="IPR004643">
    <property type="entry name" value="Fe-S_L-Ser_bsu"/>
</dbReference>
<keyword evidence="8 11" id="KW-0411">Iron-sulfur</keyword>
<evidence type="ECO:0000256" key="2">
    <source>
        <dbReference type="ARBA" id="ARBA00004742"/>
    </source>
</evidence>
<dbReference type="SUPFAM" id="SSF143548">
    <property type="entry name" value="Serine metabolism enzymes domain"/>
    <property type="match status" value="1"/>
</dbReference>
<dbReference type="PANTHER" id="PTHR30182:SF12">
    <property type="entry name" value="L-SERINE DEHYDRATASE, BETA CHAIN-RELATED"/>
    <property type="match status" value="1"/>
</dbReference>
<dbReference type="UniPathway" id="UPA00138"/>
<evidence type="ECO:0000256" key="9">
    <source>
        <dbReference type="ARBA" id="ARBA00023239"/>
    </source>
</evidence>